<dbReference type="EMBL" id="MK937606">
    <property type="protein sequence ID" value="QDH93123.1"/>
    <property type="molecule type" value="Genomic_DNA"/>
</dbReference>
<dbReference type="GeneID" id="80004829"/>
<protein>
    <submittedName>
        <fullName evidence="1">Uncharacterized protein</fullName>
    </submittedName>
</protein>
<keyword evidence="2" id="KW-1185">Reference proteome</keyword>
<sequence>MTAEPEHVPTAAELVKMGREYAVAAGYTGKGTKADPHKPTGIRITQKGHDLMGAAMRRNAARARGENPDTPTT</sequence>
<reference evidence="1 2" key="1">
    <citation type="submission" date="2019-05" db="EMBL/GenBank/DDBJ databases">
        <authorList>
            <person name="Stoner T.H."/>
            <person name="Aull H.G."/>
            <person name="Divens A.M."/>
            <person name="Zack K."/>
            <person name="Garlena R.A."/>
            <person name="Russell D.A."/>
            <person name="Pope W.H."/>
            <person name="Jacobs-Sera D."/>
            <person name="Hatfull G.F."/>
        </authorList>
    </citation>
    <scope>NUCLEOTIDE SEQUENCE [LARGE SCALE GENOMIC DNA]</scope>
</reference>
<dbReference type="KEGG" id="vg:80004829"/>
<name>A0A514DHP5_9CAUD</name>
<dbReference type="Proteomes" id="UP000315956">
    <property type="component" value="Segment"/>
</dbReference>
<accession>A0A514DHP5</accession>
<dbReference type="RefSeq" id="YP_010751166.1">
    <property type="nucleotide sequence ID" value="NC_073366.1"/>
</dbReference>
<evidence type="ECO:0000313" key="2">
    <source>
        <dbReference type="Proteomes" id="UP000315956"/>
    </source>
</evidence>
<gene>
    <name evidence="1" type="primary">65</name>
    <name evidence="1" type="ORF">PBI_MARGAERY_66</name>
</gene>
<organism evidence="1 2">
    <name type="scientific">Microbacterium phage Margaery</name>
    <dbReference type="NCBI Taxonomy" id="2591217"/>
    <lineage>
        <taxon>Viruses</taxon>
        <taxon>Duplodnaviria</taxon>
        <taxon>Heunggongvirae</taxon>
        <taxon>Uroviricota</taxon>
        <taxon>Caudoviricetes</taxon>
        <taxon>Hodgkinviridae</taxon>
        <taxon>Margaeryvirus</taxon>
        <taxon>Margaeryvirus margaery</taxon>
    </lineage>
</organism>
<evidence type="ECO:0000313" key="1">
    <source>
        <dbReference type="EMBL" id="QDH93123.1"/>
    </source>
</evidence>
<proteinExistence type="predicted"/>